<dbReference type="Proteomes" id="UP000185911">
    <property type="component" value="Unassembled WGS sequence"/>
</dbReference>
<evidence type="ECO:0000313" key="2">
    <source>
        <dbReference type="Proteomes" id="UP000185911"/>
    </source>
</evidence>
<dbReference type="AlphaFoldDB" id="A0A1Q8YK36"/>
<accession>A0A1Q8YK36</accession>
<name>A0A1Q8YK36_9BURK</name>
<gene>
    <name evidence="1" type="ORF">BLL52_0009</name>
</gene>
<keyword evidence="2" id="KW-1185">Reference proteome</keyword>
<sequence>MSQRCKGIDLMRVACAMGQAGSGRCVNQTDRALTLCKM</sequence>
<proteinExistence type="predicted"/>
<organism evidence="1 2">
    <name type="scientific">Rhodoferax antarcticus ANT.BR</name>
    <dbReference type="NCBI Taxonomy" id="1111071"/>
    <lineage>
        <taxon>Bacteria</taxon>
        <taxon>Pseudomonadati</taxon>
        <taxon>Pseudomonadota</taxon>
        <taxon>Betaproteobacteria</taxon>
        <taxon>Burkholderiales</taxon>
        <taxon>Comamonadaceae</taxon>
        <taxon>Rhodoferax</taxon>
    </lineage>
</organism>
<dbReference type="EMBL" id="MSYM01000001">
    <property type="protein sequence ID" value="OLP08406.1"/>
    <property type="molecule type" value="Genomic_DNA"/>
</dbReference>
<protein>
    <submittedName>
        <fullName evidence="1">Uncharacterized protein</fullName>
    </submittedName>
</protein>
<evidence type="ECO:0000313" key="1">
    <source>
        <dbReference type="EMBL" id="OLP08406.1"/>
    </source>
</evidence>
<comment type="caution">
    <text evidence="1">The sequence shown here is derived from an EMBL/GenBank/DDBJ whole genome shotgun (WGS) entry which is preliminary data.</text>
</comment>
<reference evidence="1 2" key="1">
    <citation type="submission" date="2017-01" db="EMBL/GenBank/DDBJ databases">
        <title>Genome sequence of Rhodoferax antarcticus ANT.BR, a psychrophilic purple nonsulfur bacterium from an Antarctic microbial mat.</title>
        <authorList>
            <person name="Baker J."/>
            <person name="Riester C."/>
            <person name="Skinner B."/>
            <person name="Newell A."/>
            <person name="Swingley W."/>
            <person name="Madigan M."/>
            <person name="Jung D."/>
            <person name="Asao M."/>
            <person name="Chen M."/>
            <person name="Loughlin P."/>
            <person name="Pan H."/>
            <person name="Lin S."/>
            <person name="Li N."/>
            <person name="Shaw J."/>
            <person name="Prado M."/>
            <person name="Sherman C."/>
            <person name="Li X."/>
            <person name="Tang J."/>
            <person name="Blankenship R."/>
            <person name="Zhao T."/>
            <person name="Touchman J."/>
            <person name="Sattley M."/>
        </authorList>
    </citation>
    <scope>NUCLEOTIDE SEQUENCE [LARGE SCALE GENOMIC DNA]</scope>
    <source>
        <strain evidence="1 2">ANT.BR</strain>
    </source>
</reference>